<evidence type="ECO:0000256" key="8">
    <source>
        <dbReference type="RuleBase" id="RU003456"/>
    </source>
</evidence>
<dbReference type="Pfam" id="PF00329">
    <property type="entry name" value="Complex1_30kDa"/>
    <property type="match status" value="1"/>
</dbReference>
<dbReference type="GO" id="GO:0008137">
    <property type="term" value="F:NADH dehydrogenase (ubiquinone) activity"/>
    <property type="evidence" value="ECO:0007669"/>
    <property type="project" value="UniProtKB-EC"/>
</dbReference>
<comment type="catalytic activity">
    <reaction evidence="7">
        <text>a ubiquinone + NADH + 5 H(+)(in) = a ubiquinol + NAD(+) + 4 H(+)(out)</text>
        <dbReference type="Rhea" id="RHEA:29091"/>
        <dbReference type="Rhea" id="RHEA-COMP:9565"/>
        <dbReference type="Rhea" id="RHEA-COMP:9566"/>
        <dbReference type="ChEBI" id="CHEBI:15378"/>
        <dbReference type="ChEBI" id="CHEBI:16389"/>
        <dbReference type="ChEBI" id="CHEBI:17976"/>
        <dbReference type="ChEBI" id="CHEBI:57540"/>
        <dbReference type="ChEBI" id="CHEBI:57945"/>
        <dbReference type="EC" id="7.1.1.2"/>
    </reaction>
</comment>
<evidence type="ECO:0000313" key="12">
    <source>
        <dbReference type="Proteomes" id="UP000094043"/>
    </source>
</evidence>
<evidence type="ECO:0000256" key="7">
    <source>
        <dbReference type="ARBA" id="ARBA00049551"/>
    </source>
</evidence>
<dbReference type="RefSeq" id="XP_066068355.1">
    <property type="nucleotide sequence ID" value="XM_066212258.1"/>
</dbReference>
<reference evidence="11" key="2">
    <citation type="journal article" date="2022" name="Elife">
        <title>Obligate sexual reproduction of a homothallic fungus closely related to the Cryptococcus pathogenic species complex.</title>
        <authorList>
            <person name="Passer A.R."/>
            <person name="Clancey S.A."/>
            <person name="Shea T."/>
            <person name="David-Palma M."/>
            <person name="Averette A.F."/>
            <person name="Boekhout T."/>
            <person name="Porcel B.M."/>
            <person name="Nowrousian M."/>
            <person name="Cuomo C.A."/>
            <person name="Sun S."/>
            <person name="Heitman J."/>
            <person name="Coelho M.A."/>
        </authorList>
    </citation>
    <scope>NUCLEOTIDE SEQUENCE</scope>
    <source>
        <strain evidence="11">CBS 7841</strain>
    </source>
</reference>
<dbReference type="GO" id="GO:0016020">
    <property type="term" value="C:membrane"/>
    <property type="evidence" value="ECO:0007669"/>
    <property type="project" value="UniProtKB-ARBA"/>
</dbReference>
<dbReference type="InterPro" id="IPR010218">
    <property type="entry name" value="NADH_DH_suC"/>
</dbReference>
<accession>A0AAJ8M068</accession>
<dbReference type="GeneID" id="91087050"/>
<dbReference type="FunFam" id="3.30.460.80:FF:000002">
    <property type="entry name" value="NADH dehydrogenase iron-sulfur protein 3, mitochondrial"/>
    <property type="match status" value="1"/>
</dbReference>
<dbReference type="GO" id="GO:0016651">
    <property type="term" value="F:oxidoreductase activity, acting on NAD(P)H"/>
    <property type="evidence" value="ECO:0007669"/>
    <property type="project" value="InterPro"/>
</dbReference>
<name>A0AAJ8M068_9TREE</name>
<sequence>MAPFKEPVGINPAEKFASIATPLHEYGQYLLTCLPKHVQQFSVYKEELTLYIPPSAVIPVISFLRDHSQCLYKQVSDITAVDFPTKPYRFEVSQEVWNLANGVKTYTDEVTPVPSITGLFNGANWYEREVWDMYGIFFENHPDLRRILTDYGFEGHPLRKDFPLTGYSEVRYDDEKKRVVYEPLQLTQAFRNFADAASPWEQVGAGNPASKPQTFNIPPPPKEKKE</sequence>
<dbReference type="NCBIfam" id="TIGR01961">
    <property type="entry name" value="NuoC_fam"/>
    <property type="match status" value="1"/>
</dbReference>
<dbReference type="AlphaFoldDB" id="A0AAJ8M068"/>
<evidence type="ECO:0000256" key="5">
    <source>
        <dbReference type="ARBA" id="ARBA00023027"/>
    </source>
</evidence>
<comment type="subcellular location">
    <subcellularLocation>
        <location evidence="1">Mitochondrion</location>
    </subcellularLocation>
</comment>
<gene>
    <name evidence="11" type="ORF">L203_102839</name>
</gene>
<proteinExistence type="inferred from homology"/>
<feature type="domain" description="NADH:ubiquinone oxidoreductase 30kDa subunit" evidence="10">
    <location>
        <begin position="51"/>
        <end position="167"/>
    </location>
</feature>
<dbReference type="InterPro" id="IPR037232">
    <property type="entry name" value="NADH_quin_OxRdtase_su_C/D-like"/>
</dbReference>
<keyword evidence="12" id="KW-1185">Reference proteome</keyword>
<dbReference type="NCBIfam" id="NF004733">
    <property type="entry name" value="PRK06074.1-5"/>
    <property type="match status" value="1"/>
</dbReference>
<protein>
    <recommendedName>
        <fullName evidence="10">NADH:ubiquinone oxidoreductase 30kDa subunit domain-containing protein</fullName>
    </recommendedName>
</protein>
<dbReference type="PROSITE" id="PS00542">
    <property type="entry name" value="COMPLEX1_30K"/>
    <property type="match status" value="1"/>
</dbReference>
<dbReference type="InterPro" id="IPR020396">
    <property type="entry name" value="NADH_UbQ_OxRdtase_CS"/>
</dbReference>
<evidence type="ECO:0000256" key="1">
    <source>
        <dbReference type="ARBA" id="ARBA00004173"/>
    </source>
</evidence>
<evidence type="ECO:0000259" key="10">
    <source>
        <dbReference type="Pfam" id="PF00329"/>
    </source>
</evidence>
<reference evidence="11" key="3">
    <citation type="submission" date="2024-01" db="EMBL/GenBank/DDBJ databases">
        <authorList>
            <person name="Coelho M.A."/>
            <person name="David-Palma M."/>
            <person name="Shea T."/>
            <person name="Sun S."/>
            <person name="Cuomo C.A."/>
            <person name="Heitman J."/>
        </authorList>
    </citation>
    <scope>NUCLEOTIDE SEQUENCE</scope>
    <source>
        <strain evidence="11">CBS 7841</strain>
    </source>
</reference>
<comment type="similarity">
    <text evidence="2 8">Belongs to the complex I 30 kDa subunit family.</text>
</comment>
<dbReference type="Proteomes" id="UP000094043">
    <property type="component" value="Chromosome 3"/>
</dbReference>
<organism evidence="11 12">
    <name type="scientific">Cryptococcus depauperatus CBS 7841</name>
    <dbReference type="NCBI Taxonomy" id="1295531"/>
    <lineage>
        <taxon>Eukaryota</taxon>
        <taxon>Fungi</taxon>
        <taxon>Dikarya</taxon>
        <taxon>Basidiomycota</taxon>
        <taxon>Agaricomycotina</taxon>
        <taxon>Tremellomycetes</taxon>
        <taxon>Tremellales</taxon>
        <taxon>Cryptococcaceae</taxon>
        <taxon>Cryptococcus</taxon>
    </lineage>
</organism>
<dbReference type="KEGG" id="cdep:91087050"/>
<reference evidence="11" key="1">
    <citation type="submission" date="2016-06" db="EMBL/GenBank/DDBJ databases">
        <authorList>
            <person name="Cuomo C."/>
            <person name="Litvintseva A."/>
            <person name="Heitman J."/>
            <person name="Chen Y."/>
            <person name="Sun S."/>
            <person name="Springer D."/>
            <person name="Dromer F."/>
            <person name="Young S."/>
            <person name="Zeng Q."/>
            <person name="Chapman S."/>
            <person name="Gujja S."/>
            <person name="Saif S."/>
            <person name="Birren B."/>
        </authorList>
    </citation>
    <scope>NUCLEOTIDE SEQUENCE</scope>
    <source>
        <strain evidence="11">CBS 7841</strain>
    </source>
</reference>
<keyword evidence="5 8" id="KW-0520">NAD</keyword>
<evidence type="ECO:0000256" key="4">
    <source>
        <dbReference type="ARBA" id="ARBA00022967"/>
    </source>
</evidence>
<dbReference type="SUPFAM" id="SSF143243">
    <property type="entry name" value="Nqo5-like"/>
    <property type="match status" value="1"/>
</dbReference>
<keyword evidence="4 8" id="KW-1278">Translocase</keyword>
<keyword evidence="3 8" id="KW-0813">Transport</keyword>
<dbReference type="HAMAP" id="MF_01357">
    <property type="entry name" value="NDH1_NuoC"/>
    <property type="match status" value="1"/>
</dbReference>
<keyword evidence="6" id="KW-0830">Ubiquinone</keyword>
<dbReference type="GO" id="GO:0005739">
    <property type="term" value="C:mitochondrion"/>
    <property type="evidence" value="ECO:0007669"/>
    <property type="project" value="UniProtKB-SubCell"/>
</dbReference>
<dbReference type="EMBL" id="CP143786">
    <property type="protein sequence ID" value="WVN87655.1"/>
    <property type="molecule type" value="Genomic_DNA"/>
</dbReference>
<evidence type="ECO:0000256" key="2">
    <source>
        <dbReference type="ARBA" id="ARBA00007569"/>
    </source>
</evidence>
<dbReference type="Gene3D" id="3.30.460.80">
    <property type="entry name" value="NADH:ubiquinone oxidoreductase, 30kDa subunit"/>
    <property type="match status" value="1"/>
</dbReference>
<evidence type="ECO:0000256" key="6">
    <source>
        <dbReference type="ARBA" id="ARBA00023075"/>
    </source>
</evidence>
<dbReference type="InterPro" id="IPR001268">
    <property type="entry name" value="NADH_UbQ_OxRdtase_30kDa_su"/>
</dbReference>
<dbReference type="PANTHER" id="PTHR10884:SF14">
    <property type="entry name" value="NADH DEHYDROGENASE [UBIQUINONE] IRON-SULFUR PROTEIN 3, MITOCHONDRIAL"/>
    <property type="match status" value="1"/>
</dbReference>
<evidence type="ECO:0000313" key="11">
    <source>
        <dbReference type="EMBL" id="WVN87655.1"/>
    </source>
</evidence>
<feature type="region of interest" description="Disordered" evidence="9">
    <location>
        <begin position="201"/>
        <end position="226"/>
    </location>
</feature>
<dbReference type="PANTHER" id="PTHR10884">
    <property type="entry name" value="NADH DEHYDROGENASE UBIQUINONE IRON-SULFUR PROTEIN 3"/>
    <property type="match status" value="1"/>
</dbReference>
<evidence type="ECO:0000256" key="9">
    <source>
        <dbReference type="SAM" id="MobiDB-lite"/>
    </source>
</evidence>
<evidence type="ECO:0000256" key="3">
    <source>
        <dbReference type="ARBA" id="ARBA00022448"/>
    </source>
</evidence>